<dbReference type="Pfam" id="PF05742">
    <property type="entry name" value="TANGO2"/>
    <property type="match status" value="1"/>
</dbReference>
<organism evidence="1 2">
    <name type="scientific">Malonomonas rubra DSM 5091</name>
    <dbReference type="NCBI Taxonomy" id="1122189"/>
    <lineage>
        <taxon>Bacteria</taxon>
        <taxon>Pseudomonadati</taxon>
        <taxon>Thermodesulfobacteriota</taxon>
        <taxon>Desulfuromonadia</taxon>
        <taxon>Desulfuromonadales</taxon>
        <taxon>Geopsychrobacteraceae</taxon>
        <taxon>Malonomonas</taxon>
    </lineage>
</organism>
<dbReference type="EMBL" id="FQZT01000002">
    <property type="protein sequence ID" value="SHI79294.1"/>
    <property type="molecule type" value="Genomic_DNA"/>
</dbReference>
<protein>
    <submittedName>
        <fullName evidence="1">Uncharacterized conserved protein, contains NRDE domain</fullName>
    </submittedName>
</protein>
<sequence length="252" mass="28200">MCLILFAYKYHPRYPLVVAANRDEFYQRPTRSAHWWDEHPELLAGKDLEAGGTWMGVTRKGHFAAVTNIREPEFSTNNSLSRGLLPYNYLTQAATAKDFADILLENQNRYQGFNLLFGSGDSLYYQSNRTSFRELSPGLYGLSNAQLDTPWPKVAKGKQKLAEQLKADELSTSNLLQILAAKDIADDETLPQTGVSLEWERLLSATCISAPEHGYGTRSSSVLLISHQGQVKLHEKTVAPSATNDAVFEFQL</sequence>
<dbReference type="OrthoDB" id="4380123at2"/>
<dbReference type="RefSeq" id="WP_072905979.1">
    <property type="nucleotide sequence ID" value="NZ_FQZT01000002.1"/>
</dbReference>
<evidence type="ECO:0000313" key="1">
    <source>
        <dbReference type="EMBL" id="SHI79294.1"/>
    </source>
</evidence>
<reference evidence="1 2" key="1">
    <citation type="submission" date="2016-11" db="EMBL/GenBank/DDBJ databases">
        <authorList>
            <person name="Jaros S."/>
            <person name="Januszkiewicz K."/>
            <person name="Wedrychowicz H."/>
        </authorList>
    </citation>
    <scope>NUCLEOTIDE SEQUENCE [LARGE SCALE GENOMIC DNA]</scope>
    <source>
        <strain evidence="1 2">DSM 5091</strain>
    </source>
</reference>
<keyword evidence="2" id="KW-1185">Reference proteome</keyword>
<dbReference type="PANTHER" id="PTHR17985">
    <property type="entry name" value="SER/THR-RICH PROTEIN T10 IN DGCR REGION"/>
    <property type="match status" value="1"/>
</dbReference>
<dbReference type="InterPro" id="IPR008551">
    <property type="entry name" value="TANGO2"/>
</dbReference>
<name>A0A1M6E199_MALRU</name>
<gene>
    <name evidence="1" type="ORF">SAMN02745165_00897</name>
</gene>
<evidence type="ECO:0000313" key="2">
    <source>
        <dbReference type="Proteomes" id="UP000184171"/>
    </source>
</evidence>
<dbReference type="Proteomes" id="UP000184171">
    <property type="component" value="Unassembled WGS sequence"/>
</dbReference>
<proteinExistence type="predicted"/>
<dbReference type="STRING" id="1122189.SAMN02745165_00897"/>
<dbReference type="PANTHER" id="PTHR17985:SF8">
    <property type="entry name" value="TRANSPORT AND GOLGI ORGANIZATION PROTEIN 2 HOMOLOG"/>
    <property type="match status" value="1"/>
</dbReference>
<accession>A0A1M6E199</accession>
<dbReference type="AlphaFoldDB" id="A0A1M6E199"/>